<evidence type="ECO:0000259" key="6">
    <source>
        <dbReference type="Pfam" id="PF07980"/>
    </source>
</evidence>
<gene>
    <name evidence="8" type="ORF">DEO27_000495</name>
</gene>
<evidence type="ECO:0000256" key="3">
    <source>
        <dbReference type="ARBA" id="ARBA00022729"/>
    </source>
</evidence>
<organism evidence="8 9">
    <name type="scientific">Mucilaginibacter rubeus</name>
    <dbReference type="NCBI Taxonomy" id="2027860"/>
    <lineage>
        <taxon>Bacteria</taxon>
        <taxon>Pseudomonadati</taxon>
        <taxon>Bacteroidota</taxon>
        <taxon>Sphingobacteriia</taxon>
        <taxon>Sphingobacteriales</taxon>
        <taxon>Sphingobacteriaceae</taxon>
        <taxon>Mucilaginibacter</taxon>
    </lineage>
</organism>
<keyword evidence="9" id="KW-1185">Reference proteome</keyword>
<dbReference type="Gene3D" id="1.25.40.390">
    <property type="match status" value="1"/>
</dbReference>
<name>A0A5C1HUZ1_9SPHI</name>
<dbReference type="InterPro" id="IPR011990">
    <property type="entry name" value="TPR-like_helical_dom_sf"/>
</dbReference>
<keyword evidence="5" id="KW-0998">Cell outer membrane</keyword>
<evidence type="ECO:0000256" key="4">
    <source>
        <dbReference type="ARBA" id="ARBA00023136"/>
    </source>
</evidence>
<dbReference type="Pfam" id="PF14322">
    <property type="entry name" value="SusD-like_3"/>
    <property type="match status" value="1"/>
</dbReference>
<evidence type="ECO:0000256" key="2">
    <source>
        <dbReference type="ARBA" id="ARBA00006275"/>
    </source>
</evidence>
<evidence type="ECO:0000313" key="8">
    <source>
        <dbReference type="EMBL" id="QEM08558.1"/>
    </source>
</evidence>
<dbReference type="EMBL" id="CP043450">
    <property type="protein sequence ID" value="QEM08558.1"/>
    <property type="molecule type" value="Genomic_DNA"/>
</dbReference>
<reference evidence="8" key="1">
    <citation type="submission" date="2019-08" db="EMBL/GenBank/DDBJ databases">
        <title>Comparative genome analysis confer to the adaptation heavy metal polluted environment.</title>
        <authorList>
            <person name="Li Y."/>
        </authorList>
    </citation>
    <scope>NUCLEOTIDE SEQUENCE [LARGE SCALE GENOMIC DNA]</scope>
    <source>
        <strain evidence="8">P1</strain>
    </source>
</reference>
<dbReference type="KEGG" id="mrub:DEO27_000495"/>
<dbReference type="RefSeq" id="WP_112573458.1">
    <property type="nucleotide sequence ID" value="NZ_CP043450.1"/>
</dbReference>
<dbReference type="Pfam" id="PF07980">
    <property type="entry name" value="SusD_RagB"/>
    <property type="match status" value="1"/>
</dbReference>
<evidence type="ECO:0000259" key="7">
    <source>
        <dbReference type="Pfam" id="PF14322"/>
    </source>
</evidence>
<evidence type="ECO:0000313" key="9">
    <source>
        <dbReference type="Proteomes" id="UP000251402"/>
    </source>
</evidence>
<dbReference type="GO" id="GO:0009279">
    <property type="term" value="C:cell outer membrane"/>
    <property type="evidence" value="ECO:0007669"/>
    <property type="project" value="UniProtKB-SubCell"/>
</dbReference>
<dbReference type="AlphaFoldDB" id="A0A5C1HUZ1"/>
<comment type="similarity">
    <text evidence="2">Belongs to the SusD family.</text>
</comment>
<dbReference type="InterPro" id="IPR012944">
    <property type="entry name" value="SusD_RagB_dom"/>
</dbReference>
<dbReference type="InterPro" id="IPR033985">
    <property type="entry name" value="SusD-like_N"/>
</dbReference>
<accession>A0A5C1HUZ1</accession>
<dbReference type="PROSITE" id="PS51257">
    <property type="entry name" value="PROKAR_LIPOPROTEIN"/>
    <property type="match status" value="1"/>
</dbReference>
<protein>
    <submittedName>
        <fullName evidence="8">RagB/SusD family nutrient uptake outer membrane protein</fullName>
    </submittedName>
</protein>
<evidence type="ECO:0000256" key="5">
    <source>
        <dbReference type="ARBA" id="ARBA00023237"/>
    </source>
</evidence>
<comment type="subcellular location">
    <subcellularLocation>
        <location evidence="1">Cell outer membrane</location>
    </subcellularLocation>
</comment>
<feature type="domain" description="SusD-like N-terminal" evidence="7">
    <location>
        <begin position="22"/>
        <end position="217"/>
    </location>
</feature>
<sequence>MKKIKYIGLGLLMLSMGSCKKYLNQVPDDVITVDKIFASRTNTESFLANVYHSLPNELSQRYNGTDNSGPWTASSDEAKYNWDFNYSNNMNSSTWKKTDADVGFYWNNYYKAIRNATFFMQNIDNANSKEIQASDKKVYKAEARGLRALYYFFLLRTYGPVPLIGDKILDINAPVSDLRLPRATFDQGIDFVVSELDAAYQDVPVTTAEQELGRITKGICKAYKVEALLLKASALYNGNTDFASLKNADGTQLISQTYDVAKWAAVATAAKDFISEFVPGTYDLYTENDADPFMAAYKSCRNVMTTDWNKEWIFARSRSGNYSQYDRTPKHVGAPYTDSGYQGAGALGATQTMVDAYLMANGLPINDPQSGYVATGFSDFKAPFDTKLRSTYNAWVNREPRFYVGITYNNSLWLNQQNGSEIVTNFFYNGNSGRSQSTSDVSPTGYVVRKNVANNGNGRGALLLRLAHIYLDYVEALNESDPSNADIVKYLNLIRKRAGVPQYGSGAGAIATPSGQAAMKDAIRSERRIELAFENTRYFDTRRWKIAETTDAGNFYGMDMSKSDNGFYNKTLLETRVFRKERDYLFPIPYNEVLKNNNMVQNPGW</sequence>
<keyword evidence="4" id="KW-0472">Membrane</keyword>
<keyword evidence="3" id="KW-0732">Signal</keyword>
<feature type="domain" description="RagB/SusD" evidence="6">
    <location>
        <begin position="310"/>
        <end position="605"/>
    </location>
</feature>
<evidence type="ECO:0000256" key="1">
    <source>
        <dbReference type="ARBA" id="ARBA00004442"/>
    </source>
</evidence>
<proteinExistence type="inferred from homology"/>
<dbReference type="OrthoDB" id="608091at2"/>
<dbReference type="Proteomes" id="UP000251402">
    <property type="component" value="Chromosome"/>
</dbReference>
<dbReference type="SUPFAM" id="SSF48452">
    <property type="entry name" value="TPR-like"/>
    <property type="match status" value="1"/>
</dbReference>